<sequence length="177" mass="19497">MYVGVPHLYNPAHQIYAPGNLPYGLPPQAMNIPPPSYAGQQPSGVSDTKLKPVSHFEGAHIKYDRNNDQNEIKTLQAHETEVIPNPSIKGCQPELKLPTVTETIEIPEESVVQPGVPKHNNLFTNTGADSTEEGEKQYADFSKDSAIEKATTIEVVDTSDYSDLEDTQTEMPPIEVR</sequence>
<evidence type="ECO:0000313" key="2">
    <source>
        <dbReference type="Proteomes" id="UP000507470"/>
    </source>
</evidence>
<gene>
    <name evidence="1" type="ORF">MCOR_30866</name>
</gene>
<keyword evidence="2" id="KW-1185">Reference proteome</keyword>
<protein>
    <submittedName>
        <fullName evidence="1">Uncharacterized protein</fullName>
    </submittedName>
</protein>
<organism evidence="1 2">
    <name type="scientific">Mytilus coruscus</name>
    <name type="common">Sea mussel</name>
    <dbReference type="NCBI Taxonomy" id="42192"/>
    <lineage>
        <taxon>Eukaryota</taxon>
        <taxon>Metazoa</taxon>
        <taxon>Spiralia</taxon>
        <taxon>Lophotrochozoa</taxon>
        <taxon>Mollusca</taxon>
        <taxon>Bivalvia</taxon>
        <taxon>Autobranchia</taxon>
        <taxon>Pteriomorphia</taxon>
        <taxon>Mytilida</taxon>
        <taxon>Mytiloidea</taxon>
        <taxon>Mytilidae</taxon>
        <taxon>Mytilinae</taxon>
        <taxon>Mytilus</taxon>
    </lineage>
</organism>
<dbReference type="AlphaFoldDB" id="A0A6J8CN76"/>
<name>A0A6J8CN76_MYTCO</name>
<reference evidence="1 2" key="1">
    <citation type="submission" date="2020-06" db="EMBL/GenBank/DDBJ databases">
        <authorList>
            <person name="Li R."/>
            <person name="Bekaert M."/>
        </authorList>
    </citation>
    <scope>NUCLEOTIDE SEQUENCE [LARGE SCALE GENOMIC DNA]</scope>
    <source>
        <strain evidence="2">wild</strain>
    </source>
</reference>
<dbReference type="EMBL" id="CACVKT020005607">
    <property type="protein sequence ID" value="CAC5396290.1"/>
    <property type="molecule type" value="Genomic_DNA"/>
</dbReference>
<accession>A0A6J8CN76</accession>
<dbReference type="OrthoDB" id="10315832at2759"/>
<proteinExistence type="predicted"/>
<evidence type="ECO:0000313" key="1">
    <source>
        <dbReference type="EMBL" id="CAC5396290.1"/>
    </source>
</evidence>
<dbReference type="Proteomes" id="UP000507470">
    <property type="component" value="Unassembled WGS sequence"/>
</dbReference>